<keyword evidence="4 5" id="KW-0560">Oxidoreductase</keyword>
<dbReference type="AlphaFoldDB" id="A0A1T4SI48"/>
<reference evidence="8" key="1">
    <citation type="submission" date="2017-02" db="EMBL/GenBank/DDBJ databases">
        <authorList>
            <person name="Varghese N."/>
            <person name="Submissions S."/>
        </authorList>
    </citation>
    <scope>NUCLEOTIDE SEQUENCE [LARGE SCALE GENOMIC DNA]</scope>
    <source>
        <strain evidence="8">DSM 19608</strain>
    </source>
</reference>
<dbReference type="PANTHER" id="PTHR43425:SF2">
    <property type="entry name" value="OXYGEN-INSENSITIVE NADPH NITROREDUCTASE"/>
    <property type="match status" value="1"/>
</dbReference>
<accession>A0A1T4SI48</accession>
<name>A0A1T4SI48_VIBCI</name>
<dbReference type="GO" id="GO:0016491">
    <property type="term" value="F:oxidoreductase activity"/>
    <property type="evidence" value="ECO:0007669"/>
    <property type="project" value="UniProtKB-UniRule"/>
</dbReference>
<comment type="similarity">
    <text evidence="1 5">Belongs to the flavin oxidoreductase frp family.</text>
</comment>
<dbReference type="PANTHER" id="PTHR43425">
    <property type="entry name" value="OXYGEN-INSENSITIVE NADPH NITROREDUCTASE"/>
    <property type="match status" value="1"/>
</dbReference>
<dbReference type="InterPro" id="IPR029479">
    <property type="entry name" value="Nitroreductase"/>
</dbReference>
<dbReference type="PIRSF" id="PIRSF005426">
    <property type="entry name" value="Frp"/>
    <property type="match status" value="1"/>
</dbReference>
<dbReference type="CDD" id="cd02146">
    <property type="entry name" value="NfsA-like"/>
    <property type="match status" value="1"/>
</dbReference>
<dbReference type="RefSeq" id="WP_078927612.1">
    <property type="nucleotide sequence ID" value="NZ_FUXB01000032.1"/>
</dbReference>
<evidence type="ECO:0000259" key="6">
    <source>
        <dbReference type="Pfam" id="PF00881"/>
    </source>
</evidence>
<evidence type="ECO:0000313" key="7">
    <source>
        <dbReference type="EMBL" id="SKA27990.1"/>
    </source>
</evidence>
<dbReference type="Gene3D" id="3.40.109.10">
    <property type="entry name" value="NADH Oxidase"/>
    <property type="match status" value="1"/>
</dbReference>
<dbReference type="InterPro" id="IPR000415">
    <property type="entry name" value="Nitroreductase-like"/>
</dbReference>
<dbReference type="Proteomes" id="UP000190834">
    <property type="component" value="Unassembled WGS sequence"/>
</dbReference>
<dbReference type="EMBL" id="FUXB01000032">
    <property type="protein sequence ID" value="SKA27990.1"/>
    <property type="molecule type" value="Genomic_DNA"/>
</dbReference>
<dbReference type="NCBIfam" id="NF008033">
    <property type="entry name" value="PRK10765.1"/>
    <property type="match status" value="1"/>
</dbReference>
<dbReference type="Pfam" id="PF00881">
    <property type="entry name" value="Nitroreductase"/>
    <property type="match status" value="1"/>
</dbReference>
<feature type="domain" description="Nitroreductase" evidence="6">
    <location>
        <begin position="8"/>
        <end position="159"/>
    </location>
</feature>
<protein>
    <submittedName>
        <fullName evidence="7">Nitroreductase</fullName>
    </submittedName>
</protein>
<evidence type="ECO:0000256" key="4">
    <source>
        <dbReference type="ARBA" id="ARBA00023002"/>
    </source>
</evidence>
<keyword evidence="2 5" id="KW-0285">Flavoprotein</keyword>
<dbReference type="InterPro" id="IPR016446">
    <property type="entry name" value="Flavin_OxRdtase_Frp"/>
</dbReference>
<evidence type="ECO:0000256" key="1">
    <source>
        <dbReference type="ARBA" id="ARBA00008366"/>
    </source>
</evidence>
<dbReference type="STRING" id="1123491.SAMN02745782_03317"/>
<keyword evidence="8" id="KW-1185">Reference proteome</keyword>
<sequence length="240" mass="26897">MNKVIETIQAHRSIRAFKEQPISQEQLDSIIASGIAASSSSLIQAISIIRVTDKEKRAQLAKLAGHQPYVESAAEFLVFCIDYQRHHSINNEVKPEYMELTLIGAIDAGIMAQNCLLAAESMALGGVYIGGLRNSPNEVDKLLQLPPYSAVLFGLCLGYPDQNPELKPRLSPKVILHENSYQPLNLKQIEQYDQTMNDYYQARSTNTKQQGWSEQICSKLSQESRPFILDYLNKKGLAKK</sequence>
<dbReference type="GeneID" id="70582891"/>
<proteinExistence type="inferred from homology"/>
<dbReference type="SUPFAM" id="SSF55469">
    <property type="entry name" value="FMN-dependent nitroreductase-like"/>
    <property type="match status" value="1"/>
</dbReference>
<evidence type="ECO:0000313" key="8">
    <source>
        <dbReference type="Proteomes" id="UP000190834"/>
    </source>
</evidence>
<organism evidence="7 8">
    <name type="scientific">Vibrio cincinnatiensis DSM 19608</name>
    <dbReference type="NCBI Taxonomy" id="1123491"/>
    <lineage>
        <taxon>Bacteria</taxon>
        <taxon>Pseudomonadati</taxon>
        <taxon>Pseudomonadota</taxon>
        <taxon>Gammaproteobacteria</taxon>
        <taxon>Vibrionales</taxon>
        <taxon>Vibrionaceae</taxon>
        <taxon>Vibrio</taxon>
    </lineage>
</organism>
<evidence type="ECO:0000256" key="5">
    <source>
        <dbReference type="PIRNR" id="PIRNR005426"/>
    </source>
</evidence>
<evidence type="ECO:0000256" key="3">
    <source>
        <dbReference type="ARBA" id="ARBA00022643"/>
    </source>
</evidence>
<dbReference type="OrthoDB" id="3181400at2"/>
<keyword evidence="5" id="KW-0521">NADP</keyword>
<keyword evidence="3 5" id="KW-0288">FMN</keyword>
<evidence type="ECO:0000256" key="2">
    <source>
        <dbReference type="ARBA" id="ARBA00022630"/>
    </source>
</evidence>
<gene>
    <name evidence="7" type="ORF">SAMN02745782_03317</name>
</gene>